<evidence type="ECO:0000313" key="9">
    <source>
        <dbReference type="EMBL" id="VDO12976.1"/>
    </source>
</evidence>
<feature type="transmembrane region" description="Helical" evidence="8">
    <location>
        <begin position="119"/>
        <end position="146"/>
    </location>
</feature>
<feature type="transmembrane region" description="Helical" evidence="8">
    <location>
        <begin position="166"/>
        <end position="184"/>
    </location>
</feature>
<dbReference type="WBParaSite" id="HNAJ_0001240401-mRNA-1">
    <property type="protein sequence ID" value="HNAJ_0001240401-mRNA-1"/>
    <property type="gene ID" value="HNAJ_0001240401"/>
</dbReference>
<evidence type="ECO:0000256" key="3">
    <source>
        <dbReference type="ARBA" id="ARBA00022448"/>
    </source>
</evidence>
<proteinExistence type="inferred from homology"/>
<dbReference type="Pfam" id="PF01384">
    <property type="entry name" value="PHO4"/>
    <property type="match status" value="1"/>
</dbReference>
<dbReference type="GO" id="GO:0005315">
    <property type="term" value="F:phosphate transmembrane transporter activity"/>
    <property type="evidence" value="ECO:0007669"/>
    <property type="project" value="InterPro"/>
</dbReference>
<evidence type="ECO:0000256" key="1">
    <source>
        <dbReference type="ARBA" id="ARBA00004141"/>
    </source>
</evidence>
<dbReference type="OrthoDB" id="260807at2759"/>
<comment type="similarity">
    <text evidence="2">Belongs to the inorganic phosphate transporter (PiT) (TC 2.A.20) family.</text>
</comment>
<keyword evidence="3" id="KW-0813">Transport</keyword>
<reference evidence="9 10" key="2">
    <citation type="submission" date="2018-11" db="EMBL/GenBank/DDBJ databases">
        <authorList>
            <consortium name="Pathogen Informatics"/>
        </authorList>
    </citation>
    <scope>NUCLEOTIDE SEQUENCE [LARGE SCALE GENOMIC DNA]</scope>
</reference>
<evidence type="ECO:0000313" key="11">
    <source>
        <dbReference type="WBParaSite" id="HNAJ_0001240401-mRNA-1"/>
    </source>
</evidence>
<keyword evidence="5 8" id="KW-0812">Transmembrane</keyword>
<evidence type="ECO:0000256" key="5">
    <source>
        <dbReference type="ARBA" id="ARBA00022692"/>
    </source>
</evidence>
<dbReference type="STRING" id="102285.A0A0R3TX16"/>
<comment type="subcellular location">
    <subcellularLocation>
        <location evidence="1">Membrane</location>
        <topology evidence="1">Multi-pass membrane protein</topology>
    </subcellularLocation>
</comment>
<keyword evidence="4" id="KW-0592">Phosphate transport</keyword>
<accession>A0A0R3TX16</accession>
<organism evidence="11">
    <name type="scientific">Rodentolepis nana</name>
    <name type="common">Dwarf tapeworm</name>
    <name type="synonym">Hymenolepis nana</name>
    <dbReference type="NCBI Taxonomy" id="102285"/>
    <lineage>
        <taxon>Eukaryota</taxon>
        <taxon>Metazoa</taxon>
        <taxon>Spiralia</taxon>
        <taxon>Lophotrochozoa</taxon>
        <taxon>Platyhelminthes</taxon>
        <taxon>Cestoda</taxon>
        <taxon>Eucestoda</taxon>
        <taxon>Cyclophyllidea</taxon>
        <taxon>Hymenolepididae</taxon>
        <taxon>Rodentolepis</taxon>
    </lineage>
</organism>
<dbReference type="PANTHER" id="PTHR11101">
    <property type="entry name" value="PHOSPHATE TRANSPORTER"/>
    <property type="match status" value="1"/>
</dbReference>
<dbReference type="GO" id="GO:0016020">
    <property type="term" value="C:membrane"/>
    <property type="evidence" value="ECO:0007669"/>
    <property type="project" value="UniProtKB-SubCell"/>
</dbReference>
<name>A0A0R3TX16_RODNA</name>
<keyword evidence="10" id="KW-1185">Reference proteome</keyword>
<reference evidence="11" key="1">
    <citation type="submission" date="2017-02" db="UniProtKB">
        <authorList>
            <consortium name="WormBaseParasite"/>
        </authorList>
    </citation>
    <scope>IDENTIFICATION</scope>
</reference>
<dbReference type="InterPro" id="IPR001204">
    <property type="entry name" value="Phos_transporter"/>
</dbReference>
<keyword evidence="7 8" id="KW-0472">Membrane</keyword>
<gene>
    <name evidence="9" type="ORF">HNAJ_LOCUS12389</name>
</gene>
<evidence type="ECO:0000256" key="8">
    <source>
        <dbReference type="SAM" id="Phobius"/>
    </source>
</evidence>
<evidence type="ECO:0000256" key="4">
    <source>
        <dbReference type="ARBA" id="ARBA00022592"/>
    </source>
</evidence>
<evidence type="ECO:0000256" key="2">
    <source>
        <dbReference type="ARBA" id="ARBA00009916"/>
    </source>
</evidence>
<feature type="transmembrane region" description="Helical" evidence="8">
    <location>
        <begin position="44"/>
        <end position="66"/>
    </location>
</feature>
<feature type="transmembrane region" description="Helical" evidence="8">
    <location>
        <begin position="204"/>
        <end position="225"/>
    </location>
</feature>
<dbReference type="GO" id="GO:0035435">
    <property type="term" value="P:phosphate ion transmembrane transport"/>
    <property type="evidence" value="ECO:0007669"/>
    <property type="project" value="TreeGrafter"/>
</dbReference>
<keyword evidence="6 8" id="KW-1133">Transmembrane helix</keyword>
<dbReference type="PANTHER" id="PTHR11101:SF80">
    <property type="entry name" value="PHOSPHATE TRANSPORTER"/>
    <property type="match status" value="1"/>
</dbReference>
<evidence type="ECO:0000313" key="10">
    <source>
        <dbReference type="Proteomes" id="UP000278807"/>
    </source>
</evidence>
<dbReference type="EMBL" id="UZAE01014269">
    <property type="protein sequence ID" value="VDO12976.1"/>
    <property type="molecule type" value="Genomic_DNA"/>
</dbReference>
<evidence type="ECO:0000256" key="6">
    <source>
        <dbReference type="ARBA" id="ARBA00022989"/>
    </source>
</evidence>
<sequence length="315" mass="33772">MLILPASELLVVVAGFLIAFVLAFGIGANDVANSFGTSVGSKAITLRTACVLASICELAGSILIGARVSSTIRKDIIDISQFNDSMNGNDLMLNGHLSALAGKECIPYLKTLYLPGSCIWLLLATLFKLPVSGSHSIVGAVIGFSLVRFGTDGINWRKVGEIAGSWFLSPVTSGLVSIFVFYCIKKVVLEKENPLEPALMTLPFLYGIIIAINTLVVVIEALSTFGITLPLWAMVVSPIGAGLLTGLFVYVVIIPIQRKQILDYMATYHDPKSKLSKELSCSDKFKRAIKSVCGRNVSSMSKHECLNVADPGKIN</sequence>
<feature type="transmembrane region" description="Helical" evidence="8">
    <location>
        <begin position="231"/>
        <end position="256"/>
    </location>
</feature>
<evidence type="ECO:0000256" key="7">
    <source>
        <dbReference type="ARBA" id="ARBA00023136"/>
    </source>
</evidence>
<dbReference type="AlphaFoldDB" id="A0A0R3TX16"/>
<protein>
    <submittedName>
        <fullName evidence="11">Phosphate transporter</fullName>
    </submittedName>
</protein>
<dbReference type="Proteomes" id="UP000278807">
    <property type="component" value="Unassembled WGS sequence"/>
</dbReference>